<dbReference type="Pfam" id="PF02594">
    <property type="entry name" value="DUF167"/>
    <property type="match status" value="1"/>
</dbReference>
<dbReference type="PANTHER" id="PTHR13420">
    <property type="entry name" value="UPF0235 PROTEIN C15ORF40"/>
    <property type="match status" value="1"/>
</dbReference>
<dbReference type="PANTHER" id="PTHR13420:SF7">
    <property type="entry name" value="UPF0235 PROTEIN C15ORF40"/>
    <property type="match status" value="1"/>
</dbReference>
<evidence type="ECO:0000256" key="2">
    <source>
        <dbReference type="HAMAP-Rule" id="MF_00634"/>
    </source>
</evidence>
<dbReference type="Gene3D" id="3.30.1200.10">
    <property type="entry name" value="YggU-like"/>
    <property type="match status" value="1"/>
</dbReference>
<dbReference type="RefSeq" id="WP_181552687.1">
    <property type="nucleotide sequence ID" value="NZ_JACDUS010000016.1"/>
</dbReference>
<proteinExistence type="inferred from homology"/>
<gene>
    <name evidence="3" type="ORF">HNR65_003429</name>
</gene>
<dbReference type="SMART" id="SM01152">
    <property type="entry name" value="DUF167"/>
    <property type="match status" value="1"/>
</dbReference>
<dbReference type="AlphaFoldDB" id="A0A7W0CC72"/>
<sequence length="109" mass="11921">MLHFQTTGQGLVFKVHIQPRSAANRIAGVREDAVKIRLTAPPVDGEANRACIKFLAKKLNVAKSDLEIISGTSSRSKKIQVRLADDKTRAKRADQIQKKICALAGKKDA</sequence>
<dbReference type="GO" id="GO:0005737">
    <property type="term" value="C:cytoplasm"/>
    <property type="evidence" value="ECO:0007669"/>
    <property type="project" value="TreeGrafter"/>
</dbReference>
<evidence type="ECO:0000313" key="4">
    <source>
        <dbReference type="Proteomes" id="UP000525298"/>
    </source>
</evidence>
<dbReference type="InterPro" id="IPR003746">
    <property type="entry name" value="DUF167"/>
</dbReference>
<evidence type="ECO:0000313" key="3">
    <source>
        <dbReference type="EMBL" id="MBA2883072.1"/>
    </source>
</evidence>
<comment type="similarity">
    <text evidence="1 2">Belongs to the UPF0235 family.</text>
</comment>
<name>A0A7W0CC72_9BACT</name>
<keyword evidence="4" id="KW-1185">Reference proteome</keyword>
<reference evidence="3 4" key="1">
    <citation type="submission" date="2020-07" db="EMBL/GenBank/DDBJ databases">
        <title>Genomic Encyclopedia of Type Strains, Phase IV (KMG-IV): sequencing the most valuable type-strain genomes for metagenomic binning, comparative biology and taxonomic classification.</title>
        <authorList>
            <person name="Goeker M."/>
        </authorList>
    </citation>
    <scope>NUCLEOTIDE SEQUENCE [LARGE SCALE GENOMIC DNA]</scope>
    <source>
        <strain evidence="3 4">DSM 17721</strain>
    </source>
</reference>
<dbReference type="Proteomes" id="UP000525298">
    <property type="component" value="Unassembled WGS sequence"/>
</dbReference>
<dbReference type="SUPFAM" id="SSF69786">
    <property type="entry name" value="YggU-like"/>
    <property type="match status" value="1"/>
</dbReference>
<dbReference type="HAMAP" id="MF_00634">
    <property type="entry name" value="UPF0235"/>
    <property type="match status" value="1"/>
</dbReference>
<comment type="caution">
    <text evidence="3">The sequence shown here is derived from an EMBL/GenBank/DDBJ whole genome shotgun (WGS) entry which is preliminary data.</text>
</comment>
<dbReference type="InterPro" id="IPR036591">
    <property type="entry name" value="YggU-like_sf"/>
</dbReference>
<protein>
    <recommendedName>
        <fullName evidence="2">UPF0235 protein HNR65_003429</fullName>
    </recommendedName>
</protein>
<organism evidence="3 4">
    <name type="scientific">Desulfosalsimonas propionicica</name>
    <dbReference type="NCBI Taxonomy" id="332175"/>
    <lineage>
        <taxon>Bacteria</taxon>
        <taxon>Pseudomonadati</taxon>
        <taxon>Thermodesulfobacteriota</taxon>
        <taxon>Desulfobacteria</taxon>
        <taxon>Desulfobacterales</taxon>
        <taxon>Desulfosalsimonadaceae</taxon>
        <taxon>Desulfosalsimonas</taxon>
    </lineage>
</organism>
<dbReference type="EMBL" id="JACDUS010000016">
    <property type="protein sequence ID" value="MBA2883072.1"/>
    <property type="molecule type" value="Genomic_DNA"/>
</dbReference>
<dbReference type="NCBIfam" id="TIGR00251">
    <property type="entry name" value="DUF167 family protein"/>
    <property type="match status" value="1"/>
</dbReference>
<evidence type="ECO:0000256" key="1">
    <source>
        <dbReference type="ARBA" id="ARBA00010364"/>
    </source>
</evidence>
<accession>A0A7W0CC72</accession>